<protein>
    <recommendedName>
        <fullName evidence="3">AAA+ ATPase domain-containing protein</fullName>
    </recommendedName>
</protein>
<name>A0A7X9FPX5_9DELT</name>
<gene>
    <name evidence="1" type="ORF">GYA55_03035</name>
</gene>
<comment type="caution">
    <text evidence="1">The sequence shown here is derived from an EMBL/GenBank/DDBJ whole genome shotgun (WGS) entry which is preliminary data.</text>
</comment>
<dbReference type="Gene3D" id="3.40.50.300">
    <property type="entry name" value="P-loop containing nucleotide triphosphate hydrolases"/>
    <property type="match status" value="1"/>
</dbReference>
<dbReference type="EMBL" id="JAAZON010000118">
    <property type="protein sequence ID" value="NMC62121.1"/>
    <property type="molecule type" value="Genomic_DNA"/>
</dbReference>
<accession>A0A7X9FPX5</accession>
<reference evidence="1 2" key="1">
    <citation type="journal article" date="2020" name="Biotechnol. Biofuels">
        <title>New insights from the biogas microbiome by comprehensive genome-resolved metagenomics of nearly 1600 species originating from multiple anaerobic digesters.</title>
        <authorList>
            <person name="Campanaro S."/>
            <person name="Treu L."/>
            <person name="Rodriguez-R L.M."/>
            <person name="Kovalovszki A."/>
            <person name="Ziels R.M."/>
            <person name="Maus I."/>
            <person name="Zhu X."/>
            <person name="Kougias P.G."/>
            <person name="Basile A."/>
            <person name="Luo G."/>
            <person name="Schluter A."/>
            <person name="Konstantinidis K.T."/>
            <person name="Angelidaki I."/>
        </authorList>
    </citation>
    <scope>NUCLEOTIDE SEQUENCE [LARGE SCALE GENOMIC DNA]</scope>
    <source>
        <strain evidence="1">AS27yjCOA_65</strain>
    </source>
</reference>
<dbReference type="Proteomes" id="UP000524246">
    <property type="component" value="Unassembled WGS sequence"/>
</dbReference>
<evidence type="ECO:0008006" key="3">
    <source>
        <dbReference type="Google" id="ProtNLM"/>
    </source>
</evidence>
<dbReference type="InterPro" id="IPR027417">
    <property type="entry name" value="P-loop_NTPase"/>
</dbReference>
<dbReference type="SUPFAM" id="SSF52540">
    <property type="entry name" value="P-loop containing nucleoside triphosphate hydrolases"/>
    <property type="match status" value="1"/>
</dbReference>
<evidence type="ECO:0000313" key="1">
    <source>
        <dbReference type="EMBL" id="NMC62121.1"/>
    </source>
</evidence>
<organism evidence="1 2">
    <name type="scientific">SAR324 cluster bacterium</name>
    <dbReference type="NCBI Taxonomy" id="2024889"/>
    <lineage>
        <taxon>Bacteria</taxon>
        <taxon>Deltaproteobacteria</taxon>
        <taxon>SAR324 cluster</taxon>
    </lineage>
</organism>
<dbReference type="AlphaFoldDB" id="A0A7X9FPX5"/>
<evidence type="ECO:0000313" key="2">
    <source>
        <dbReference type="Proteomes" id="UP000524246"/>
    </source>
</evidence>
<proteinExistence type="predicted"/>
<sequence>MCFNSVRKAFLPAKDNRFSTCFTDNLSFRFGGSETWDLLFIRFKSLGFKGAVTGAEGSGKTTFMLQFGQYLKSKGFPIFYLRLSEDQKSGHLFSFYKALKKYKASEILLLDGYEQLDAFSRMFLKWRARNIKGLLISCHMKAPCKVLHHCETSPELLRELLRSLTGNEQFISTEDSELLLEKSGGNVRGALRTLYDYEASQLKFSFQ</sequence>